<dbReference type="Pfam" id="PF13155">
    <property type="entry name" value="Toprim_2"/>
    <property type="match status" value="1"/>
</dbReference>
<dbReference type="InterPro" id="IPR034154">
    <property type="entry name" value="TOPRIM_DnaG/twinkle"/>
</dbReference>
<proteinExistence type="predicted"/>
<dbReference type="EMBL" id="QYYH01000042">
    <property type="protein sequence ID" value="RJY17450.1"/>
    <property type="molecule type" value="Genomic_DNA"/>
</dbReference>
<evidence type="ECO:0000313" key="1">
    <source>
        <dbReference type="EMBL" id="RJY17450.1"/>
    </source>
</evidence>
<dbReference type="RefSeq" id="WP_121853211.1">
    <property type="nucleotide sequence ID" value="NZ_CP037952.1"/>
</dbReference>
<name>A0A3A6TTB2_9GAMM</name>
<keyword evidence="2" id="KW-1185">Reference proteome</keyword>
<keyword evidence="1" id="KW-0378">Hydrolase</keyword>
<keyword evidence="1" id="KW-0547">Nucleotide-binding</keyword>
<gene>
    <name evidence="1" type="ORF">D5R81_08420</name>
</gene>
<comment type="caution">
    <text evidence="1">The sequence shown here is derived from an EMBL/GenBank/DDBJ whole genome shotgun (WGS) entry which is preliminary data.</text>
</comment>
<sequence length="885" mass="101956">MYSELHSEILRRLPLDFDFKKQSGDFLQQGVCPNCGERELYTHKEHPWLLRCGRLNKCGNELHIKDIYHDLFESWSERFPSKTDEKTGFVTNPNAAADAYLSHGRGLKFFKIKGWYQQGSYYCGEKQIGTATVKFTLTNGATWERFIDKPERFGTMKARFSGSYKGYWWQAPDFDLNQVVTAKELWLTEGIFDALSLLQVGISAVSVMSCNNFPSESLKTLRDQLRHTTPPTLVFAFDAGKAGEYHTIKFVEKARKLGWNATAAQPSSGKSRLDWNELLQRELLTPEHIQHYRYLGALLIAPSAKAKSVLIYQKTNQHEFPFEFQLCMYWFKFHANKYDKTTKVDDNLAALNEATSVQLLCMCYPHALYFQENLTTDESWYYFQIDFSHGLSVKKTFTGAQITSHIEFKKRLSSVAAGAIYEGNTHQLNKWFRKHLFNIKRVNVIDFIGYSREHKCYVFNSVAVKDGIEYSINEEDFFDIRSMGIKSQQPIKLSINTIESEYSPYWLNQYWLAFGAKGLITLSFWFGSLFAEQIRQLHKTYPFLEIIGAPGTGKSTMIEFLWKLLGRSNYEGFDPSKSTSSAIGRNLARVANIPVVLNEGDRSMGKDAKKSDFHWEDLKDIYNGRCIFARGIKNCGNDTYEPPFKASVVISQNTAVQASEAILQRLIHVQTDKISYSTETKKAAEWLERIDIRQVSGFILQAIKSEHKVLQEIERKFPIHYQTLANDPKIRTERILKVHAQLWAIFDALKLVIPLSKQQVACVNELIPKLARDRQQAIAVDPPEVQTFWDVVDFLESEQPHTVDHSKDPQLVAINLNQFTEEALHRKQNIPLLVDLKRLLKFGKTYPFIEIKSVNSAVNSRLNRSYPNAKKPLTAKCWIFKRKDE</sequence>
<dbReference type="AlphaFoldDB" id="A0A3A6TTB2"/>
<organism evidence="1 2">
    <name type="scientific">Parashewanella spongiae</name>
    <dbReference type="NCBI Taxonomy" id="342950"/>
    <lineage>
        <taxon>Bacteria</taxon>
        <taxon>Pseudomonadati</taxon>
        <taxon>Pseudomonadota</taxon>
        <taxon>Gammaproteobacteria</taxon>
        <taxon>Alteromonadales</taxon>
        <taxon>Shewanellaceae</taxon>
        <taxon>Parashewanella</taxon>
    </lineage>
</organism>
<dbReference type="OrthoDB" id="5618772at2"/>
<evidence type="ECO:0000313" key="2">
    <source>
        <dbReference type="Proteomes" id="UP000273022"/>
    </source>
</evidence>
<dbReference type="InterPro" id="IPR027417">
    <property type="entry name" value="P-loop_NTPase"/>
</dbReference>
<reference evidence="1 2" key="1">
    <citation type="submission" date="2018-09" db="EMBL/GenBank/DDBJ databases">
        <title>Phylogeny of the Shewanellaceae, and recommendation for two new genera, Pseudoshewanella and Parashewanella.</title>
        <authorList>
            <person name="Wang G."/>
        </authorList>
    </citation>
    <scope>NUCLEOTIDE SEQUENCE [LARGE SCALE GENOMIC DNA]</scope>
    <source>
        <strain evidence="1 2">KCTC 22492</strain>
    </source>
</reference>
<keyword evidence="1" id="KW-0067">ATP-binding</keyword>
<dbReference type="CDD" id="cd01029">
    <property type="entry name" value="TOPRIM_primases"/>
    <property type="match status" value="1"/>
</dbReference>
<dbReference type="GO" id="GO:0004386">
    <property type="term" value="F:helicase activity"/>
    <property type="evidence" value="ECO:0007669"/>
    <property type="project" value="UniProtKB-KW"/>
</dbReference>
<protein>
    <submittedName>
        <fullName evidence="1">Bifunctional DNA primase/helicase</fullName>
    </submittedName>
</protein>
<keyword evidence="1" id="KW-0347">Helicase</keyword>
<dbReference type="Gene3D" id="3.40.1360.10">
    <property type="match status" value="1"/>
</dbReference>
<dbReference type="SUPFAM" id="SSF52540">
    <property type="entry name" value="P-loop containing nucleoside triphosphate hydrolases"/>
    <property type="match status" value="1"/>
</dbReference>
<accession>A0A3A6TTB2</accession>
<dbReference type="SUPFAM" id="SSF56731">
    <property type="entry name" value="DNA primase core"/>
    <property type="match status" value="1"/>
</dbReference>
<dbReference type="Proteomes" id="UP000273022">
    <property type="component" value="Unassembled WGS sequence"/>
</dbReference>